<protein>
    <submittedName>
        <fullName evidence="1">Peroxidase-related enzyme</fullName>
    </submittedName>
</protein>
<keyword evidence="1" id="KW-0575">Peroxidase</keyword>
<keyword evidence="1" id="KW-0560">Oxidoreductase</keyword>
<accession>A0AA40X2Q9</accession>
<dbReference type="RefSeq" id="WP_194978179.1">
    <property type="nucleotide sequence ID" value="NZ_JADMKS010000005.1"/>
</dbReference>
<reference evidence="1" key="2">
    <citation type="submission" date="2022-09" db="EMBL/GenBank/DDBJ databases">
        <title>Rouxiella aceris sp. nov., isolated from tree sap and emended description of the genus Rhouxiella.</title>
        <authorList>
            <person name="Kim I.S."/>
        </authorList>
    </citation>
    <scope>NUCLEOTIDE SEQUENCE</scope>
    <source>
        <strain evidence="1">SAP-2</strain>
    </source>
</reference>
<dbReference type="Proteomes" id="UP000705283">
    <property type="component" value="Unassembled WGS sequence"/>
</dbReference>
<dbReference type="InterPro" id="IPR010195">
    <property type="entry name" value="Uncharacterised_peroxidase-rel"/>
</dbReference>
<dbReference type="Gene3D" id="1.20.1290.10">
    <property type="entry name" value="AhpD-like"/>
    <property type="match status" value="2"/>
</dbReference>
<proteinExistence type="predicted"/>
<dbReference type="PANTHER" id="PTHR35446:SF2">
    <property type="entry name" value="CARBOXYMUCONOLACTONE DECARBOXYLASE-LIKE DOMAIN-CONTAINING PROTEIN"/>
    <property type="match status" value="1"/>
</dbReference>
<dbReference type="NCBIfam" id="TIGR01926">
    <property type="entry name" value="peroxid_rel"/>
    <property type="match status" value="1"/>
</dbReference>
<dbReference type="PANTHER" id="PTHR35446">
    <property type="entry name" value="SI:CH211-175M2.5"/>
    <property type="match status" value="1"/>
</dbReference>
<evidence type="ECO:0000313" key="2">
    <source>
        <dbReference type="Proteomes" id="UP000705283"/>
    </source>
</evidence>
<dbReference type="InterPro" id="IPR029032">
    <property type="entry name" value="AhpD-like"/>
</dbReference>
<dbReference type="EMBL" id="JADMKS010000005">
    <property type="protein sequence ID" value="MBF6637612.1"/>
    <property type="molecule type" value="Genomic_DNA"/>
</dbReference>
<dbReference type="SUPFAM" id="SSF69118">
    <property type="entry name" value="AhpD-like"/>
    <property type="match status" value="2"/>
</dbReference>
<reference evidence="1" key="1">
    <citation type="submission" date="2020-11" db="EMBL/GenBank/DDBJ databases">
        <authorList>
            <person name="Lee S.D."/>
        </authorList>
    </citation>
    <scope>NUCLEOTIDE SEQUENCE</scope>
    <source>
        <strain evidence="1">SAP-2</strain>
    </source>
</reference>
<gene>
    <name evidence="1" type="ORF">ITX54_13185</name>
</gene>
<name>A0AA40X2Q9_9GAMM</name>
<organism evidence="1 2">
    <name type="scientific">Rouxiella silvae</name>
    <dbReference type="NCBI Taxonomy" id="1646373"/>
    <lineage>
        <taxon>Bacteria</taxon>
        <taxon>Pseudomonadati</taxon>
        <taxon>Pseudomonadota</taxon>
        <taxon>Gammaproteobacteria</taxon>
        <taxon>Enterobacterales</taxon>
        <taxon>Yersiniaceae</taxon>
        <taxon>Rouxiella</taxon>
    </lineage>
</organism>
<comment type="caution">
    <text evidence="1">The sequence shown here is derived from an EMBL/GenBank/DDBJ whole genome shotgun (WGS) entry which is preliminary data.</text>
</comment>
<dbReference type="AlphaFoldDB" id="A0AA40X2Q9"/>
<dbReference type="GO" id="GO:0004601">
    <property type="term" value="F:peroxidase activity"/>
    <property type="evidence" value="ECO:0007669"/>
    <property type="project" value="UniProtKB-KW"/>
</dbReference>
<evidence type="ECO:0000313" key="1">
    <source>
        <dbReference type="EMBL" id="MBF6637612.1"/>
    </source>
</evidence>
<sequence>MEQQRRAALDGWYHETQTSQQRHTLLDPCQTNESDSFLLGLEQRIEPSLRRLLTQRNGLLFAAQTAYNKLFPKNVSLSRHQTLSLYDRLSSALTVAQVTGIQPLCTHFAARLAPLNCPDASRESNIRQTHLAQYARLLATQPTLINREMLKQLSDVGLSAQDIVVFTQLIGFVSFQARLLAVINALAGRPATVLPGFSHPEEAKQSGFSLQLRRWQSFLPEVDLTQATREQLDVLDFSAPDARDSSFYRLLLQDAGSLEALSALTTHIMQQPGDEKSALKEWAAAATSRINGCLYCAGIHGRYYLETGGASGHIDSLFLEPEPQHTPTVEQDSRVKAVKTLTQTPEKFDASALQLLLDAGYTHQQTLDILLSSALFSWLNRLIQTLGTSELA</sequence>